<evidence type="ECO:0000313" key="2">
    <source>
        <dbReference type="EMBL" id="MBB5490056.1"/>
    </source>
</evidence>
<comment type="caution">
    <text evidence="2">The sequence shown here is derived from an EMBL/GenBank/DDBJ whole genome shotgun (WGS) entry which is preliminary data.</text>
</comment>
<feature type="domain" description="NAD(P)-binding" evidence="1">
    <location>
        <begin position="9"/>
        <end position="179"/>
    </location>
</feature>
<dbReference type="InterPro" id="IPR036291">
    <property type="entry name" value="NAD(P)-bd_dom_sf"/>
</dbReference>
<reference evidence="2 3" key="1">
    <citation type="submission" date="2020-08" db="EMBL/GenBank/DDBJ databases">
        <title>Sequencing the genomes of 1000 actinobacteria strains.</title>
        <authorList>
            <person name="Klenk H.-P."/>
        </authorList>
    </citation>
    <scope>NUCLEOTIDE SEQUENCE [LARGE SCALE GENOMIC DNA]</scope>
    <source>
        <strain evidence="2 3">DSM 44598</strain>
    </source>
</reference>
<dbReference type="Proteomes" id="UP000579647">
    <property type="component" value="Unassembled WGS sequence"/>
</dbReference>
<protein>
    <submittedName>
        <fullName evidence="2">Uncharacterized protein YbjT (DUF2867 family)</fullName>
    </submittedName>
</protein>
<dbReference type="PANTHER" id="PTHR43162">
    <property type="match status" value="1"/>
</dbReference>
<dbReference type="Pfam" id="PF13460">
    <property type="entry name" value="NAD_binding_10"/>
    <property type="match status" value="1"/>
</dbReference>
<dbReference type="PANTHER" id="PTHR43162:SF1">
    <property type="entry name" value="PRESTALK A DIFFERENTIATION PROTEIN A"/>
    <property type="match status" value="1"/>
</dbReference>
<keyword evidence="3" id="KW-1185">Reference proteome</keyword>
<dbReference type="InterPro" id="IPR051604">
    <property type="entry name" value="Ergot_Alk_Oxidoreductase"/>
</dbReference>
<dbReference type="SUPFAM" id="SSF51735">
    <property type="entry name" value="NAD(P)-binding Rossmann-fold domains"/>
    <property type="match status" value="1"/>
</dbReference>
<accession>A0A840WFC9</accession>
<proteinExistence type="predicted"/>
<dbReference type="AlphaFoldDB" id="A0A840WFC9"/>
<dbReference type="Gene3D" id="3.90.25.10">
    <property type="entry name" value="UDP-galactose 4-epimerase, domain 1"/>
    <property type="match status" value="1"/>
</dbReference>
<evidence type="ECO:0000313" key="3">
    <source>
        <dbReference type="Proteomes" id="UP000579647"/>
    </source>
</evidence>
<dbReference type="Gene3D" id="3.40.50.720">
    <property type="entry name" value="NAD(P)-binding Rossmann-like Domain"/>
    <property type="match status" value="1"/>
</dbReference>
<dbReference type="InterPro" id="IPR016040">
    <property type="entry name" value="NAD(P)-bd_dom"/>
</dbReference>
<dbReference type="EMBL" id="JACHDO010000001">
    <property type="protein sequence ID" value="MBB5490056.1"/>
    <property type="molecule type" value="Genomic_DNA"/>
</dbReference>
<evidence type="ECO:0000259" key="1">
    <source>
        <dbReference type="Pfam" id="PF13460"/>
    </source>
</evidence>
<name>A0A840WFC9_9ACTN</name>
<organism evidence="2 3">
    <name type="scientific">Nocardiopsis metallicus</name>
    <dbReference type="NCBI Taxonomy" id="179819"/>
    <lineage>
        <taxon>Bacteria</taxon>
        <taxon>Bacillati</taxon>
        <taxon>Actinomycetota</taxon>
        <taxon>Actinomycetes</taxon>
        <taxon>Streptosporangiales</taxon>
        <taxon>Nocardiopsidaceae</taxon>
        <taxon>Nocardiopsis</taxon>
    </lineage>
</organism>
<gene>
    <name evidence="2" type="ORF">HNR07_001193</name>
</gene>
<dbReference type="RefSeq" id="WP_184362898.1">
    <property type="nucleotide sequence ID" value="NZ_BAAAKM010000022.1"/>
</dbReference>
<sequence>MSDTTLVVGATGNVGSQVVRRLLEEGRPVRALSRTPEAADLPSGAELVRGDLTDPASLDNALTGADAVFLVWPGADTQHASAVAKLLASRRVVYLSSAGIDDSRPTQADPINQMHADVEQALEGGSTDCTFLRCTSFAASLLEWGDQIREGVVREAFGQASRPLLHERDIADVAVRVLLDGTHRGERLFLSGPEPLTQVEQVRIIGEALGTPVRFEEVPLDDMRAHMREEGWAEADIEGMLTAYAAMSETEPPVWDTVERITGRTPRNLTRWVRDYEDSFR</sequence>